<evidence type="ECO:0000313" key="3">
    <source>
        <dbReference type="Proteomes" id="UP001139451"/>
    </source>
</evidence>
<dbReference type="Proteomes" id="UP001139451">
    <property type="component" value="Unassembled WGS sequence"/>
</dbReference>
<dbReference type="AlphaFoldDB" id="A0A9X2HIC6"/>
<feature type="signal peptide" evidence="1">
    <location>
        <begin position="1"/>
        <end position="22"/>
    </location>
</feature>
<keyword evidence="3" id="KW-1185">Reference proteome</keyword>
<proteinExistence type="predicted"/>
<dbReference type="RefSeq" id="WP_254292616.1">
    <property type="nucleotide sequence ID" value="NZ_JAMLDX010000005.1"/>
</dbReference>
<organism evidence="2 3">
    <name type="scientific">Sphingomonas tagetis</name>
    <dbReference type="NCBI Taxonomy" id="2949092"/>
    <lineage>
        <taxon>Bacteria</taxon>
        <taxon>Pseudomonadati</taxon>
        <taxon>Pseudomonadota</taxon>
        <taxon>Alphaproteobacteria</taxon>
        <taxon>Sphingomonadales</taxon>
        <taxon>Sphingomonadaceae</taxon>
        <taxon>Sphingomonas</taxon>
    </lineage>
</organism>
<name>A0A9X2HIC6_9SPHN</name>
<comment type="caution">
    <text evidence="2">The sequence shown here is derived from an EMBL/GenBank/DDBJ whole genome shotgun (WGS) entry which is preliminary data.</text>
</comment>
<evidence type="ECO:0000256" key="1">
    <source>
        <dbReference type="SAM" id="SignalP"/>
    </source>
</evidence>
<protein>
    <submittedName>
        <fullName evidence="2">Uncharacterized protein</fullName>
    </submittedName>
</protein>
<dbReference type="EMBL" id="JAMLDX010000005">
    <property type="protein sequence ID" value="MCP3730487.1"/>
    <property type="molecule type" value="Genomic_DNA"/>
</dbReference>
<evidence type="ECO:0000313" key="2">
    <source>
        <dbReference type="EMBL" id="MCP3730487.1"/>
    </source>
</evidence>
<keyword evidence="1" id="KW-0732">Signal</keyword>
<accession>A0A9X2HIC6</accession>
<reference evidence="2" key="1">
    <citation type="submission" date="2022-05" db="EMBL/GenBank/DDBJ databases">
        <title>Sphingomonas sp. strain MG17 Genome sequencing and assembly.</title>
        <authorList>
            <person name="Kim I."/>
        </authorList>
    </citation>
    <scope>NUCLEOTIDE SEQUENCE</scope>
    <source>
        <strain evidence="2">MG17</strain>
    </source>
</reference>
<gene>
    <name evidence="2" type="ORF">M9978_08595</name>
</gene>
<feature type="chain" id="PRO_5040923093" evidence="1">
    <location>
        <begin position="23"/>
        <end position="219"/>
    </location>
</feature>
<sequence>MKIALKLLGSAVLALAATPALAQYAPPQPPKGATAYERIPLRDVAGRYVTPNLGISREEATWHVRAALNVAALSCRDEYERERIAAYNGLLREKQRVLAAADSAVRGVYKVRYGAAWQNQHDGAMTRLYNYFAQPTAQAAFCAVAYDVLIEASLIDEAGFESFAGEAIARLEAPFLDFYRDYDAYRFALAEWRAGRVVMPGERAAPIAVASAGPATVWP</sequence>